<name>A0AAV9VWP1_9PEZI</name>
<sequence>MSLQCPRCAFVAAIRASRPRQLPLHNRLILPTIPHRTFTTTLPLTRSGASKKKWESQKEIKRVQAREEVDRIVQQLTNLEPGEPLVLHEDQSKYLRLVDKHFEENDMAVPRYRVKYLRRERVEFTEFTKLTPPDEPLDDPYDDHYGAAMSTGGGGGDRPNPLYSVPPTLEDEGPRKMIYENQGSDFSERRPRPRGAQERKTVLTDEIYMREPPRPAHLRPKPKSDPPPPIHENQVSTPTMREKLQNEWLERENKHKVAFKAPTNVDLVLEKLIDNASWHAESEEEAANTNSGAGSGYDDVYDIDPETYASRNTDLTPGSLVEVKYMESSVPFLGVYLKNKTGNYSREAFVLTPVGSIMEAHADMSRFTLNDFIPAEQVEELLKSVQETGRLNANLTQEITKLVREFKAKVHVRYPTFNAKMDQLHTALLSGEGEGGEEGGKPKEVTTTEVARRMTGLEEPSKEDRYAAHLALLARRDLFSVTEGWESETTWEIKSLDRVERAKKIEKLIRESIADRDSEGGKMMQAFLEKARKIIDFSRKARKQRKGVEEMGEEIGVQWTDEEMELLKALEEALEYRRGQSVTLKSLYPHILGSLNRYDNARLLDEQRLFEFLGEVGVCSPWEDSILRERELGLPGHRAGVDSEEDGRLYDTIEKEEGSVEKLGLKDIMEGLRHDWGDMPVYCIDDAGTRDIDDGISLEEIPDSKDVWLHIHVANPTAFLPLDHWISKIAAKRTETFYAPARNYSMVPLRLTVEKLGLAPNRPAMTFSVRLDGETGDQKETKIRASTLRNVKRVTYAYMDKLVGTKITPTVYLSNKPLPEKQEELEPDVDEKDLETLKKFYKLGWELFQCRVRKGCMEVSKQANIDITVDNEHGNAIHPGLSKKPVLDVYEPTITLKFSDMSRSKETFSAGSAVREAMTVAGEAAAIWSNQRGMMQMYRQHAFNWPNEAEEKKWFELLNKAKGADGIIPVDFWKLYFPVGGSKLSPRMERHTALGLDGYVKVTSPLRRFADFVSHHIIQRQLLAEHEDYNGNDKEDLKKPLLTEEEMTNYCNDIKQREQILKSADKAVIRLWGIRLLKQLWEMEDPRLPRDVDVEIISVAKHPSPASGEIKELGISGARVYMPSNIAKEVKYGDVVKARLSPWHWSTDSNNAQIVALEYSDFVKTAGDVRKEFFKRIGEGVRWEQV</sequence>
<dbReference type="InterPro" id="IPR050180">
    <property type="entry name" value="RNR_Ribonuclease"/>
</dbReference>
<feature type="region of interest" description="Disordered" evidence="1">
    <location>
        <begin position="146"/>
        <end position="239"/>
    </location>
</feature>
<organism evidence="3 4">
    <name type="scientific">Arthrobotrys musiformis</name>
    <dbReference type="NCBI Taxonomy" id="47236"/>
    <lineage>
        <taxon>Eukaryota</taxon>
        <taxon>Fungi</taxon>
        <taxon>Dikarya</taxon>
        <taxon>Ascomycota</taxon>
        <taxon>Pezizomycotina</taxon>
        <taxon>Orbiliomycetes</taxon>
        <taxon>Orbiliales</taxon>
        <taxon>Orbiliaceae</taxon>
        <taxon>Arthrobotrys</taxon>
    </lineage>
</organism>
<evidence type="ECO:0000259" key="2">
    <source>
        <dbReference type="SMART" id="SM00955"/>
    </source>
</evidence>
<reference evidence="3 4" key="1">
    <citation type="submission" date="2023-08" db="EMBL/GenBank/DDBJ databases">
        <authorList>
            <person name="Palmer J.M."/>
        </authorList>
    </citation>
    <scope>NUCLEOTIDE SEQUENCE [LARGE SCALE GENOMIC DNA]</scope>
    <source>
        <strain evidence="3 4">TWF481</strain>
    </source>
</reference>
<dbReference type="PANTHER" id="PTHR23355:SF65">
    <property type="entry name" value="EXORIBONUCLEASE CYT-4, PUTATIVE (AFU_ORTHOLOGUE AFUA_7G01550)-RELATED"/>
    <property type="match status" value="1"/>
</dbReference>
<proteinExistence type="predicted"/>
<keyword evidence="4" id="KW-1185">Reference proteome</keyword>
<dbReference type="EMBL" id="JAVHJL010000010">
    <property type="protein sequence ID" value="KAK6496642.1"/>
    <property type="molecule type" value="Genomic_DNA"/>
</dbReference>
<dbReference type="Pfam" id="PF00773">
    <property type="entry name" value="RNB"/>
    <property type="match status" value="1"/>
</dbReference>
<protein>
    <recommendedName>
        <fullName evidence="2">RNB domain-containing protein</fullName>
    </recommendedName>
</protein>
<dbReference type="InterPro" id="IPR001900">
    <property type="entry name" value="RNase_II/R"/>
</dbReference>
<feature type="domain" description="RNB" evidence="2">
    <location>
        <begin position="673"/>
        <end position="1024"/>
    </location>
</feature>
<dbReference type="GO" id="GO:0006402">
    <property type="term" value="P:mRNA catabolic process"/>
    <property type="evidence" value="ECO:0007669"/>
    <property type="project" value="TreeGrafter"/>
</dbReference>
<dbReference type="GO" id="GO:0003723">
    <property type="term" value="F:RNA binding"/>
    <property type="evidence" value="ECO:0007669"/>
    <property type="project" value="InterPro"/>
</dbReference>
<dbReference type="GO" id="GO:0000175">
    <property type="term" value="F:3'-5'-RNA exonuclease activity"/>
    <property type="evidence" value="ECO:0007669"/>
    <property type="project" value="TreeGrafter"/>
</dbReference>
<feature type="compositionally biased region" description="Basic and acidic residues" evidence="1">
    <location>
        <begin position="186"/>
        <end position="214"/>
    </location>
</feature>
<dbReference type="GO" id="GO:0000932">
    <property type="term" value="C:P-body"/>
    <property type="evidence" value="ECO:0007669"/>
    <property type="project" value="TreeGrafter"/>
</dbReference>
<comment type="caution">
    <text evidence="3">The sequence shown here is derived from an EMBL/GenBank/DDBJ whole genome shotgun (WGS) entry which is preliminary data.</text>
</comment>
<dbReference type="AlphaFoldDB" id="A0AAV9VWP1"/>
<evidence type="ECO:0000313" key="4">
    <source>
        <dbReference type="Proteomes" id="UP001370758"/>
    </source>
</evidence>
<dbReference type="InterPro" id="IPR012340">
    <property type="entry name" value="NA-bd_OB-fold"/>
</dbReference>
<evidence type="ECO:0000256" key="1">
    <source>
        <dbReference type="SAM" id="MobiDB-lite"/>
    </source>
</evidence>
<feature type="region of interest" description="Disordered" evidence="1">
    <location>
        <begin position="280"/>
        <end position="299"/>
    </location>
</feature>
<dbReference type="SUPFAM" id="SSF50249">
    <property type="entry name" value="Nucleic acid-binding proteins"/>
    <property type="match status" value="1"/>
</dbReference>
<dbReference type="Proteomes" id="UP001370758">
    <property type="component" value="Unassembled WGS sequence"/>
</dbReference>
<gene>
    <name evidence="3" type="ORF">TWF481_001633</name>
</gene>
<dbReference type="PANTHER" id="PTHR23355">
    <property type="entry name" value="RIBONUCLEASE"/>
    <property type="match status" value="1"/>
</dbReference>
<accession>A0AAV9VWP1</accession>
<dbReference type="SMART" id="SM00955">
    <property type="entry name" value="RNB"/>
    <property type="match status" value="1"/>
</dbReference>
<evidence type="ECO:0000313" key="3">
    <source>
        <dbReference type="EMBL" id="KAK6496642.1"/>
    </source>
</evidence>